<evidence type="ECO:0008006" key="5">
    <source>
        <dbReference type="Google" id="ProtNLM"/>
    </source>
</evidence>
<feature type="compositionally biased region" description="Acidic residues" evidence="1">
    <location>
        <begin position="180"/>
        <end position="197"/>
    </location>
</feature>
<evidence type="ECO:0000256" key="1">
    <source>
        <dbReference type="SAM" id="MobiDB-lite"/>
    </source>
</evidence>
<sequence length="212" mass="23782">MNMAHTVAIIAVTIISRASVITSDIVVLSVTWWQLCGTLRLSGNRRNRSALARLLLRDSTAYFILFLLLNIAQITSQLTLGYQFNPIPAFLSPMTCIVISRLILSLRRFSFTTRPLMHDGSTTTVPTVDVQDPVHRQYLSTIMFRPDALSQCGNDRPISPRPQRPPRRGSEDVAERGPSEESDDVLDEAEDANDIEMVDVHVNESHRPGELR</sequence>
<dbReference type="Proteomes" id="UP000814176">
    <property type="component" value="Unassembled WGS sequence"/>
</dbReference>
<dbReference type="EMBL" id="JADCUA010000035">
    <property type="protein sequence ID" value="KAH9829887.1"/>
    <property type="molecule type" value="Genomic_DNA"/>
</dbReference>
<keyword evidence="2" id="KW-0472">Membrane</keyword>
<evidence type="ECO:0000313" key="4">
    <source>
        <dbReference type="Proteomes" id="UP000814176"/>
    </source>
</evidence>
<gene>
    <name evidence="3" type="ORF">C8Q71DRAFT_392962</name>
</gene>
<feature type="compositionally biased region" description="Basic and acidic residues" evidence="1">
    <location>
        <begin position="168"/>
        <end position="179"/>
    </location>
</feature>
<feature type="transmembrane region" description="Helical" evidence="2">
    <location>
        <begin position="87"/>
        <end position="104"/>
    </location>
</feature>
<keyword evidence="2" id="KW-1133">Transmembrane helix</keyword>
<dbReference type="RefSeq" id="XP_047773250.1">
    <property type="nucleotide sequence ID" value="XM_047918273.1"/>
</dbReference>
<dbReference type="GeneID" id="71999005"/>
<evidence type="ECO:0000313" key="3">
    <source>
        <dbReference type="EMBL" id="KAH9829887.1"/>
    </source>
</evidence>
<feature type="transmembrane region" description="Helical" evidence="2">
    <location>
        <begin position="54"/>
        <end position="75"/>
    </location>
</feature>
<organism evidence="3 4">
    <name type="scientific">Rhodofomes roseus</name>
    <dbReference type="NCBI Taxonomy" id="34475"/>
    <lineage>
        <taxon>Eukaryota</taxon>
        <taxon>Fungi</taxon>
        <taxon>Dikarya</taxon>
        <taxon>Basidiomycota</taxon>
        <taxon>Agaricomycotina</taxon>
        <taxon>Agaricomycetes</taxon>
        <taxon>Polyporales</taxon>
        <taxon>Rhodofomes</taxon>
    </lineage>
</organism>
<keyword evidence="2" id="KW-0812">Transmembrane</keyword>
<name>A0ABQ8JZS4_9APHY</name>
<reference evidence="3 4" key="1">
    <citation type="journal article" date="2021" name="Environ. Microbiol.">
        <title>Gene family expansions and transcriptome signatures uncover fungal adaptations to wood decay.</title>
        <authorList>
            <person name="Hage H."/>
            <person name="Miyauchi S."/>
            <person name="Viragh M."/>
            <person name="Drula E."/>
            <person name="Min B."/>
            <person name="Chaduli D."/>
            <person name="Navarro D."/>
            <person name="Favel A."/>
            <person name="Norest M."/>
            <person name="Lesage-Meessen L."/>
            <person name="Balint B."/>
            <person name="Merenyi Z."/>
            <person name="de Eugenio L."/>
            <person name="Morin E."/>
            <person name="Martinez A.T."/>
            <person name="Baldrian P."/>
            <person name="Stursova M."/>
            <person name="Martinez M.J."/>
            <person name="Novotny C."/>
            <person name="Magnuson J.K."/>
            <person name="Spatafora J.W."/>
            <person name="Maurice S."/>
            <person name="Pangilinan J."/>
            <person name="Andreopoulos W."/>
            <person name="LaButti K."/>
            <person name="Hundley H."/>
            <person name="Na H."/>
            <person name="Kuo A."/>
            <person name="Barry K."/>
            <person name="Lipzen A."/>
            <person name="Henrissat B."/>
            <person name="Riley R."/>
            <person name="Ahrendt S."/>
            <person name="Nagy L.G."/>
            <person name="Grigoriev I.V."/>
            <person name="Martin F."/>
            <person name="Rosso M.N."/>
        </authorList>
    </citation>
    <scope>NUCLEOTIDE SEQUENCE [LARGE SCALE GENOMIC DNA]</scope>
    <source>
        <strain evidence="3 4">CIRM-BRFM 1785</strain>
    </source>
</reference>
<proteinExistence type="predicted"/>
<accession>A0ABQ8JZS4</accession>
<comment type="caution">
    <text evidence="3">The sequence shown here is derived from an EMBL/GenBank/DDBJ whole genome shotgun (WGS) entry which is preliminary data.</text>
</comment>
<keyword evidence="4" id="KW-1185">Reference proteome</keyword>
<feature type="region of interest" description="Disordered" evidence="1">
    <location>
        <begin position="148"/>
        <end position="212"/>
    </location>
</feature>
<feature type="compositionally biased region" description="Basic and acidic residues" evidence="1">
    <location>
        <begin position="198"/>
        <end position="212"/>
    </location>
</feature>
<protein>
    <recommendedName>
        <fullName evidence="5">Transmembrane protein</fullName>
    </recommendedName>
</protein>
<evidence type="ECO:0000256" key="2">
    <source>
        <dbReference type="SAM" id="Phobius"/>
    </source>
</evidence>